<keyword evidence="2 3" id="KW-0802">TPR repeat</keyword>
<sequence length="359" mass="41944">MKSTKQSIMKSFSDSEQKQIRALIETKEKNIKDVCAKIIDSWKNYKYTIRTIKEKKEEMKDIALELNILSKLSEMIDDSKVAEPNGTHEMHSEKCQFEVQRNDIVVFLSYHETEAHDANTISKCLMDNGYTSKFGSISKSESLDTMHVKIWIMFMSNNWQSSEECKFQASVAEINDEMNNSLDKYEGYWKRLYSKQGIMYRESTENFEENVVRIIKSLKHEKSILPSQYYRCRINQLYIDFRMDGLKALHQRNHNEAFESLRTALAISKKLHGERDARTALIQFNFSSLLLAIGKLEKAMVYANDALEIFQEVYGLESPPVARCFNIIGDIYQRKDDFNKALETYKKASQISKIFHSFH</sequence>
<dbReference type="PANTHER" id="PTHR45641">
    <property type="entry name" value="TETRATRICOPEPTIDE REPEAT PROTEIN (AFU_ORTHOLOGUE AFUA_6G03870)"/>
    <property type="match status" value="1"/>
</dbReference>
<evidence type="ECO:0000256" key="1">
    <source>
        <dbReference type="ARBA" id="ARBA00022737"/>
    </source>
</evidence>
<gene>
    <name evidence="4" type="ORF">CTEN210_01115</name>
</gene>
<keyword evidence="1" id="KW-0677">Repeat</keyword>
<keyword evidence="5" id="KW-1185">Reference proteome</keyword>
<dbReference type="PANTHER" id="PTHR45641:SF19">
    <property type="entry name" value="NEPHROCYSTIN-3"/>
    <property type="match status" value="1"/>
</dbReference>
<accession>A0AAD3GZE8</accession>
<name>A0AAD3GZE8_9STRA</name>
<comment type="caution">
    <text evidence="4">The sequence shown here is derived from an EMBL/GenBank/DDBJ whole genome shotgun (WGS) entry which is preliminary data.</text>
</comment>
<dbReference type="Pfam" id="PF13424">
    <property type="entry name" value="TPR_12"/>
    <property type="match status" value="1"/>
</dbReference>
<dbReference type="SUPFAM" id="SSF48452">
    <property type="entry name" value="TPR-like"/>
    <property type="match status" value="1"/>
</dbReference>
<dbReference type="AlphaFoldDB" id="A0AAD3GZE8"/>
<dbReference type="InterPro" id="IPR019734">
    <property type="entry name" value="TPR_rpt"/>
</dbReference>
<organism evidence="4 5">
    <name type="scientific">Chaetoceros tenuissimus</name>
    <dbReference type="NCBI Taxonomy" id="426638"/>
    <lineage>
        <taxon>Eukaryota</taxon>
        <taxon>Sar</taxon>
        <taxon>Stramenopiles</taxon>
        <taxon>Ochrophyta</taxon>
        <taxon>Bacillariophyta</taxon>
        <taxon>Coscinodiscophyceae</taxon>
        <taxon>Chaetocerotophycidae</taxon>
        <taxon>Chaetocerotales</taxon>
        <taxon>Chaetocerotaceae</taxon>
        <taxon>Chaetoceros</taxon>
    </lineage>
</organism>
<dbReference type="Pfam" id="PF13181">
    <property type="entry name" value="TPR_8"/>
    <property type="match status" value="1"/>
</dbReference>
<protein>
    <submittedName>
        <fullName evidence="4">Uncharacterized protein</fullName>
    </submittedName>
</protein>
<evidence type="ECO:0000256" key="2">
    <source>
        <dbReference type="ARBA" id="ARBA00022803"/>
    </source>
</evidence>
<dbReference type="InterPro" id="IPR011990">
    <property type="entry name" value="TPR-like_helical_dom_sf"/>
</dbReference>
<dbReference type="EMBL" id="BLLK01000020">
    <property type="protein sequence ID" value="GFH44641.1"/>
    <property type="molecule type" value="Genomic_DNA"/>
</dbReference>
<dbReference type="Proteomes" id="UP001054902">
    <property type="component" value="Unassembled WGS sequence"/>
</dbReference>
<dbReference type="SMART" id="SM00028">
    <property type="entry name" value="TPR"/>
    <property type="match status" value="3"/>
</dbReference>
<evidence type="ECO:0000313" key="4">
    <source>
        <dbReference type="EMBL" id="GFH44641.1"/>
    </source>
</evidence>
<reference evidence="4 5" key="1">
    <citation type="journal article" date="2021" name="Sci. Rep.">
        <title>The genome of the diatom Chaetoceros tenuissimus carries an ancient integrated fragment of an extant virus.</title>
        <authorList>
            <person name="Hongo Y."/>
            <person name="Kimura K."/>
            <person name="Takaki Y."/>
            <person name="Yoshida Y."/>
            <person name="Baba S."/>
            <person name="Kobayashi G."/>
            <person name="Nagasaki K."/>
            <person name="Hano T."/>
            <person name="Tomaru Y."/>
        </authorList>
    </citation>
    <scope>NUCLEOTIDE SEQUENCE [LARGE SCALE GENOMIC DNA]</scope>
    <source>
        <strain evidence="4 5">NIES-3715</strain>
    </source>
</reference>
<proteinExistence type="predicted"/>
<dbReference type="PROSITE" id="PS50005">
    <property type="entry name" value="TPR"/>
    <property type="match status" value="1"/>
</dbReference>
<dbReference type="Gene3D" id="1.25.40.10">
    <property type="entry name" value="Tetratricopeptide repeat domain"/>
    <property type="match status" value="1"/>
</dbReference>
<evidence type="ECO:0000313" key="5">
    <source>
        <dbReference type="Proteomes" id="UP001054902"/>
    </source>
</evidence>
<feature type="repeat" description="TPR" evidence="3">
    <location>
        <begin position="322"/>
        <end position="355"/>
    </location>
</feature>
<evidence type="ECO:0000256" key="3">
    <source>
        <dbReference type="PROSITE-ProRule" id="PRU00339"/>
    </source>
</evidence>